<dbReference type="InterPro" id="IPR013783">
    <property type="entry name" value="Ig-like_fold"/>
</dbReference>
<evidence type="ECO:0000256" key="3">
    <source>
        <dbReference type="SAM" id="MobiDB-lite"/>
    </source>
</evidence>
<dbReference type="InterPro" id="IPR003597">
    <property type="entry name" value="Ig_C1-set"/>
</dbReference>
<reference evidence="7" key="1">
    <citation type="journal article" date="2017" name="Nat. Commun.">
        <title>The North American bullfrog draft genome provides insight into hormonal regulation of long noncoding RNA.</title>
        <authorList>
            <person name="Hammond S.A."/>
            <person name="Warren R.L."/>
            <person name="Vandervalk B.P."/>
            <person name="Kucuk E."/>
            <person name="Khan H."/>
            <person name="Gibb E.A."/>
            <person name="Pandoh P."/>
            <person name="Kirk H."/>
            <person name="Zhao Y."/>
            <person name="Jones M."/>
            <person name="Mungall A.J."/>
            <person name="Coope R."/>
            <person name="Pleasance S."/>
            <person name="Moore R.A."/>
            <person name="Holt R.A."/>
            <person name="Round J.M."/>
            <person name="Ohora S."/>
            <person name="Walle B.V."/>
            <person name="Veldhoen N."/>
            <person name="Helbing C.C."/>
            <person name="Birol I."/>
        </authorList>
    </citation>
    <scope>NUCLEOTIDE SEQUENCE [LARGE SCALE GENOMIC DNA]</scope>
</reference>
<keyword evidence="4" id="KW-0812">Transmembrane</keyword>
<dbReference type="Pfam" id="PF07686">
    <property type="entry name" value="V-set"/>
    <property type="match status" value="1"/>
</dbReference>
<keyword evidence="4" id="KW-1133">Transmembrane helix</keyword>
<evidence type="ECO:0000256" key="2">
    <source>
        <dbReference type="ARBA" id="ARBA00023180"/>
    </source>
</evidence>
<dbReference type="InterPro" id="IPR051755">
    <property type="entry name" value="Ig-like_CS_Receptor"/>
</dbReference>
<keyword evidence="1" id="KW-1015">Disulfide bond</keyword>
<feature type="domain" description="Ig-like" evidence="5">
    <location>
        <begin position="107"/>
        <end position="200"/>
    </location>
</feature>
<keyword evidence="4" id="KW-0472">Membrane</keyword>
<dbReference type="PROSITE" id="PS00290">
    <property type="entry name" value="IG_MHC"/>
    <property type="match status" value="1"/>
</dbReference>
<evidence type="ECO:0000259" key="5">
    <source>
        <dbReference type="PROSITE" id="PS50835"/>
    </source>
</evidence>
<dbReference type="InterPro" id="IPR036179">
    <property type="entry name" value="Ig-like_dom_sf"/>
</dbReference>
<dbReference type="Pfam" id="PF07654">
    <property type="entry name" value="C1-set"/>
    <property type="match status" value="1"/>
</dbReference>
<evidence type="ECO:0000313" key="6">
    <source>
        <dbReference type="EMBL" id="PIO17134.1"/>
    </source>
</evidence>
<dbReference type="AlphaFoldDB" id="A0A2G9QNG2"/>
<evidence type="ECO:0000313" key="7">
    <source>
        <dbReference type="Proteomes" id="UP000228934"/>
    </source>
</evidence>
<protein>
    <recommendedName>
        <fullName evidence="5">Ig-like domain-containing protein</fullName>
    </recommendedName>
</protein>
<name>A0A2G9QNG2_AQUCT</name>
<feature type="region of interest" description="Disordered" evidence="3">
    <location>
        <begin position="259"/>
        <end position="300"/>
    </location>
</feature>
<organism evidence="6 7">
    <name type="scientific">Aquarana catesbeiana</name>
    <name type="common">American bullfrog</name>
    <name type="synonym">Rana catesbeiana</name>
    <dbReference type="NCBI Taxonomy" id="8400"/>
    <lineage>
        <taxon>Eukaryota</taxon>
        <taxon>Metazoa</taxon>
        <taxon>Chordata</taxon>
        <taxon>Craniata</taxon>
        <taxon>Vertebrata</taxon>
        <taxon>Euteleostomi</taxon>
        <taxon>Amphibia</taxon>
        <taxon>Batrachia</taxon>
        <taxon>Anura</taxon>
        <taxon>Neobatrachia</taxon>
        <taxon>Ranoidea</taxon>
        <taxon>Ranidae</taxon>
        <taxon>Aquarana</taxon>
    </lineage>
</organism>
<dbReference type="Gene3D" id="2.60.40.10">
    <property type="entry name" value="Immunoglobulins"/>
    <property type="match status" value="2"/>
</dbReference>
<accession>A0A2G9QNG2</accession>
<dbReference type="PANTHER" id="PTHR19971">
    <property type="entry name" value="SIGNAL-REGULATORY PROTEIN BETA"/>
    <property type="match status" value="1"/>
</dbReference>
<keyword evidence="2" id="KW-0325">Glycoprotein</keyword>
<sequence>MTGPSTYTATLGSNAHIPCTFTSDEDLMGSAQFAIIWYYNEFVILRTDVSVGYNTSKYSMDKYQALNGIANLRISNISVADRGIYKCSVSYAQLRQQTITVSVQAVPKITVVNDDVMINKTNFLCCEISGFYPVDINITWLRDGEPLGNVLEGKLQNNPDGTYSINSSIILRLTEEDRERNFSCRVQHVSLPTPLNKDLQLYIYGDEKMSSLPCTNDRDRFKSATIILGSFLGVSVLLLTIATAIAIWFLCKKQTPERADASIPMNPVQRNDGENANAREESEPEPEQNDEEEIEHLNQE</sequence>
<gene>
    <name evidence="6" type="ORF">AB205_0114600</name>
</gene>
<dbReference type="SUPFAM" id="SSF48726">
    <property type="entry name" value="Immunoglobulin"/>
    <property type="match status" value="2"/>
</dbReference>
<feature type="domain" description="Ig-like" evidence="5">
    <location>
        <begin position="1"/>
        <end position="100"/>
    </location>
</feature>
<dbReference type="Proteomes" id="UP000228934">
    <property type="component" value="Unassembled WGS sequence"/>
</dbReference>
<dbReference type="SMART" id="SM00407">
    <property type="entry name" value="IGc1"/>
    <property type="match status" value="1"/>
</dbReference>
<dbReference type="InterPro" id="IPR013106">
    <property type="entry name" value="Ig_V-set"/>
</dbReference>
<feature type="transmembrane region" description="Helical" evidence="4">
    <location>
        <begin position="226"/>
        <end position="250"/>
    </location>
</feature>
<dbReference type="InterPro" id="IPR003006">
    <property type="entry name" value="Ig/MHC_CS"/>
</dbReference>
<evidence type="ECO:0000256" key="4">
    <source>
        <dbReference type="SAM" id="Phobius"/>
    </source>
</evidence>
<feature type="compositionally biased region" description="Acidic residues" evidence="3">
    <location>
        <begin position="282"/>
        <end position="294"/>
    </location>
</feature>
<proteinExistence type="predicted"/>
<dbReference type="InterPro" id="IPR003599">
    <property type="entry name" value="Ig_sub"/>
</dbReference>
<dbReference type="SMART" id="SM00409">
    <property type="entry name" value="IG"/>
    <property type="match status" value="1"/>
</dbReference>
<dbReference type="OrthoDB" id="9949628at2759"/>
<evidence type="ECO:0000256" key="1">
    <source>
        <dbReference type="ARBA" id="ARBA00023157"/>
    </source>
</evidence>
<dbReference type="PROSITE" id="PS50835">
    <property type="entry name" value="IG_LIKE"/>
    <property type="match status" value="2"/>
</dbReference>
<dbReference type="EMBL" id="KV948773">
    <property type="protein sequence ID" value="PIO17134.1"/>
    <property type="molecule type" value="Genomic_DNA"/>
</dbReference>
<keyword evidence="7" id="KW-1185">Reference proteome</keyword>
<feature type="compositionally biased region" description="Basic and acidic residues" evidence="3">
    <location>
        <begin position="271"/>
        <end position="281"/>
    </location>
</feature>
<dbReference type="InterPro" id="IPR007110">
    <property type="entry name" value="Ig-like_dom"/>
</dbReference>